<gene>
    <name evidence="6" type="ORF">CEUSTIGMA_g8755.t1</name>
</gene>
<protein>
    <recommendedName>
        <fullName evidence="5">Small-subunit processome Utp12 domain-containing protein</fullName>
    </recommendedName>
</protein>
<dbReference type="STRING" id="1157962.A0A250XE24"/>
<dbReference type="OrthoDB" id="30195at2759"/>
<organism evidence="6 7">
    <name type="scientific">Chlamydomonas eustigma</name>
    <dbReference type="NCBI Taxonomy" id="1157962"/>
    <lineage>
        <taxon>Eukaryota</taxon>
        <taxon>Viridiplantae</taxon>
        <taxon>Chlorophyta</taxon>
        <taxon>core chlorophytes</taxon>
        <taxon>Chlorophyceae</taxon>
        <taxon>CS clade</taxon>
        <taxon>Chlamydomonadales</taxon>
        <taxon>Chlamydomonadaceae</taxon>
        <taxon>Chlamydomonas</taxon>
    </lineage>
</organism>
<feature type="compositionally biased region" description="Acidic residues" evidence="4">
    <location>
        <begin position="613"/>
        <end position="623"/>
    </location>
</feature>
<comment type="similarity">
    <text evidence="3">Belongs to the UTP5 family.</text>
</comment>
<sequence length="688" mass="72305">MLTAFSPAGDLFAVGTEDGRVKTYDTGSGRLKASLGPGSNGSVASTGLLAENHSCIAWVGGRKVTKKKDRNALLALGTAAGDVKLYDAQMGELRWRSKSVIEGGVTALSYTNSESGAVFATGRDCNLVGLELSSGEKIVKFEVSKHPPSCLAMAREKPVALLGGSTLALWDLKTKERMIKYTGHAAPAHAVHLLEEGQYAVSAAPGERHVAVWSTQLPKKAKKAQSAITSLSLEDPVASIDVCPCTTSTREEDGGCSTFQVAAVSVRGIAFVWECSGSGQGEGMALKSRLLARIRVGTVSDKGGAESGSNEGILAARLQTGADGPMLLVARGSTAKPVFEKVKIPSSAASDTEAPTITLEPIAGGILLNGLSTSKEASKVPLQHTRNDVTVLGPENLGQPIVMRVGATDAAVAMGSRKRGAVENMGDEAAPTASAMEEDEIADLLDGEVPLGERVAALEQRVHPSAAQDEEAGPSGHEHQPQGSSKTDSLAVLLTQALRSNDRALLEKCLSATNARVISNTIRRLLPTDAALFLKAAVDRVLSRPARAAQLAPWIKAVMHHHTGYLMSAPGVQAPMTALYQAIEGRVGLYQQLLKVYGRLSLVTAHSSKGSAEGDDEESDNDDGLPAPEVVFEDGSDGEPDAEDPFAPEDDEDEGEEEEEGEGFDDDNEDDDENNDGDDGDMFDDDEE</sequence>
<accession>A0A250XE24</accession>
<dbReference type="InterPro" id="IPR052414">
    <property type="entry name" value="U3_snoRNA-assoc_WDR"/>
</dbReference>
<feature type="compositionally biased region" description="Acidic residues" evidence="4">
    <location>
        <begin position="631"/>
        <end position="688"/>
    </location>
</feature>
<dbReference type="Pfam" id="PF04003">
    <property type="entry name" value="Utp12"/>
    <property type="match status" value="1"/>
</dbReference>
<reference evidence="6 7" key="1">
    <citation type="submission" date="2017-08" db="EMBL/GenBank/DDBJ databases">
        <title>Acidophilic green algal genome provides insights into adaptation to an acidic environment.</title>
        <authorList>
            <person name="Hirooka S."/>
            <person name="Hirose Y."/>
            <person name="Kanesaki Y."/>
            <person name="Higuchi S."/>
            <person name="Fujiwara T."/>
            <person name="Onuma R."/>
            <person name="Era A."/>
            <person name="Ohbayashi R."/>
            <person name="Uzuka A."/>
            <person name="Nozaki H."/>
            <person name="Yoshikawa H."/>
            <person name="Miyagishima S.Y."/>
        </authorList>
    </citation>
    <scope>NUCLEOTIDE SEQUENCE [LARGE SCALE GENOMIC DNA]</scope>
    <source>
        <strain evidence="6 7">NIES-2499</strain>
    </source>
</reference>
<feature type="domain" description="Small-subunit processome Utp12" evidence="5">
    <location>
        <begin position="501"/>
        <end position="604"/>
    </location>
</feature>
<dbReference type="InterPro" id="IPR015943">
    <property type="entry name" value="WD40/YVTN_repeat-like_dom_sf"/>
</dbReference>
<keyword evidence="2" id="KW-0539">Nucleus</keyword>
<comment type="caution">
    <text evidence="6">The sequence shown here is derived from an EMBL/GenBank/DDBJ whole genome shotgun (WGS) entry which is preliminary data.</text>
</comment>
<feature type="region of interest" description="Disordered" evidence="4">
    <location>
        <begin position="465"/>
        <end position="487"/>
    </location>
</feature>
<name>A0A250XE24_9CHLO</name>
<dbReference type="AlphaFoldDB" id="A0A250XE24"/>
<feature type="region of interest" description="Disordered" evidence="4">
    <location>
        <begin position="608"/>
        <end position="688"/>
    </location>
</feature>
<dbReference type="Gene3D" id="2.130.10.10">
    <property type="entry name" value="YVTN repeat-like/Quinoprotein amine dehydrogenase"/>
    <property type="match status" value="1"/>
</dbReference>
<dbReference type="InterPro" id="IPR011047">
    <property type="entry name" value="Quinoprotein_ADH-like_sf"/>
</dbReference>
<dbReference type="PANTHER" id="PTHR44267:SF1">
    <property type="entry name" value="WD REPEAT-CONTAINING PROTEIN 43"/>
    <property type="match status" value="1"/>
</dbReference>
<dbReference type="Proteomes" id="UP000232323">
    <property type="component" value="Unassembled WGS sequence"/>
</dbReference>
<proteinExistence type="inferred from homology"/>
<dbReference type="GO" id="GO:0000462">
    <property type="term" value="P:maturation of SSU-rRNA from tricistronic rRNA transcript (SSU-rRNA, 5.8S rRNA, LSU-rRNA)"/>
    <property type="evidence" value="ECO:0007669"/>
    <property type="project" value="TreeGrafter"/>
</dbReference>
<evidence type="ECO:0000313" key="6">
    <source>
        <dbReference type="EMBL" id="GAX81324.1"/>
    </source>
</evidence>
<dbReference type="GO" id="GO:0005730">
    <property type="term" value="C:nucleolus"/>
    <property type="evidence" value="ECO:0007669"/>
    <property type="project" value="UniProtKB-SubCell"/>
</dbReference>
<evidence type="ECO:0000256" key="4">
    <source>
        <dbReference type="SAM" id="MobiDB-lite"/>
    </source>
</evidence>
<evidence type="ECO:0000256" key="1">
    <source>
        <dbReference type="ARBA" id="ARBA00004604"/>
    </source>
</evidence>
<evidence type="ECO:0000313" key="7">
    <source>
        <dbReference type="Proteomes" id="UP000232323"/>
    </source>
</evidence>
<evidence type="ECO:0000259" key="5">
    <source>
        <dbReference type="Pfam" id="PF04003"/>
    </source>
</evidence>
<dbReference type="EMBL" id="BEGY01000064">
    <property type="protein sequence ID" value="GAX81324.1"/>
    <property type="molecule type" value="Genomic_DNA"/>
</dbReference>
<keyword evidence="7" id="KW-1185">Reference proteome</keyword>
<evidence type="ECO:0000256" key="3">
    <source>
        <dbReference type="ARBA" id="ARBA00038335"/>
    </source>
</evidence>
<dbReference type="PANTHER" id="PTHR44267">
    <property type="entry name" value="WD REPEAT-CONTAINING PROTEIN 43"/>
    <property type="match status" value="1"/>
</dbReference>
<dbReference type="SUPFAM" id="SSF50998">
    <property type="entry name" value="Quinoprotein alcohol dehydrogenase-like"/>
    <property type="match status" value="1"/>
</dbReference>
<evidence type="ECO:0000256" key="2">
    <source>
        <dbReference type="ARBA" id="ARBA00023242"/>
    </source>
</evidence>
<dbReference type="InterPro" id="IPR007148">
    <property type="entry name" value="SSU_processome_Utp12"/>
</dbReference>
<comment type="subcellular location">
    <subcellularLocation>
        <location evidence="1">Nucleus</location>
        <location evidence="1">Nucleolus</location>
    </subcellularLocation>
</comment>